<dbReference type="EMBL" id="BMFQ01000006">
    <property type="protein sequence ID" value="GGG60540.1"/>
    <property type="molecule type" value="Genomic_DNA"/>
</dbReference>
<evidence type="ECO:0000259" key="1">
    <source>
        <dbReference type="SMART" id="SM00901"/>
    </source>
</evidence>
<dbReference type="AlphaFoldDB" id="A0A917GXQ5"/>
<reference evidence="2" key="1">
    <citation type="journal article" date="2014" name="Int. J. Syst. Evol. Microbiol.">
        <title>Complete genome sequence of Corynebacterium casei LMG S-19264T (=DSM 44701T), isolated from a smear-ripened cheese.</title>
        <authorList>
            <consortium name="US DOE Joint Genome Institute (JGI-PGF)"/>
            <person name="Walter F."/>
            <person name="Albersmeier A."/>
            <person name="Kalinowski J."/>
            <person name="Ruckert C."/>
        </authorList>
    </citation>
    <scope>NUCLEOTIDE SEQUENCE</scope>
    <source>
        <strain evidence="2">CGMCC 1.12751</strain>
    </source>
</reference>
<proteinExistence type="predicted"/>
<sequence length="237" mass="27895">MELKSFSDLIMLLDSLKKQNNLIFRGQSDKDWLVVPKSGRKGFSDKYSNNLSEEQVFKSWKRYAKFHLTKYPENNWDWLAIAQHHGLATRLLDWTKNPLVGAYFACYENFKNDGVIYYYVLEDIVDFNEKETDPFKMKGFNVFFPSGFASRIINQRGLFTITDKPKMDLKKQLKTKLKEIIIPKAIKEEILQSLDFYGINKMSLFNDLDSLSNYLNEYVLNAHKNRKDNLDIIITDE</sequence>
<reference evidence="2" key="2">
    <citation type="submission" date="2020-09" db="EMBL/GenBank/DDBJ databases">
        <authorList>
            <person name="Sun Q."/>
            <person name="Zhou Y."/>
        </authorList>
    </citation>
    <scope>NUCLEOTIDE SEQUENCE</scope>
    <source>
        <strain evidence="2">CGMCC 1.12751</strain>
    </source>
</reference>
<dbReference type="RefSeq" id="WP_188467137.1">
    <property type="nucleotide sequence ID" value="NZ_BMFQ01000006.1"/>
</dbReference>
<evidence type="ECO:0000313" key="3">
    <source>
        <dbReference type="Proteomes" id="UP000625976"/>
    </source>
</evidence>
<dbReference type="InterPro" id="IPR014966">
    <property type="entry name" value="FRG-dom"/>
</dbReference>
<keyword evidence="3" id="KW-1185">Reference proteome</keyword>
<name>A0A917GXQ5_9FLAO</name>
<accession>A0A917GXQ5</accession>
<gene>
    <name evidence="2" type="ORF">GCM10010976_34120</name>
</gene>
<feature type="domain" description="FRG" evidence="1">
    <location>
        <begin position="18"/>
        <end position="117"/>
    </location>
</feature>
<evidence type="ECO:0000313" key="2">
    <source>
        <dbReference type="EMBL" id="GGG60540.1"/>
    </source>
</evidence>
<dbReference type="SMART" id="SM00901">
    <property type="entry name" value="FRG"/>
    <property type="match status" value="1"/>
</dbReference>
<comment type="caution">
    <text evidence="2">The sequence shown here is derived from an EMBL/GenBank/DDBJ whole genome shotgun (WGS) entry which is preliminary data.</text>
</comment>
<protein>
    <recommendedName>
        <fullName evidence="1">FRG domain-containing protein</fullName>
    </recommendedName>
</protein>
<organism evidence="2 3">
    <name type="scientific">Bizionia arctica</name>
    <dbReference type="NCBI Taxonomy" id="1495645"/>
    <lineage>
        <taxon>Bacteria</taxon>
        <taxon>Pseudomonadati</taxon>
        <taxon>Bacteroidota</taxon>
        <taxon>Flavobacteriia</taxon>
        <taxon>Flavobacteriales</taxon>
        <taxon>Flavobacteriaceae</taxon>
        <taxon>Bizionia</taxon>
    </lineage>
</organism>
<dbReference type="Pfam" id="PF08867">
    <property type="entry name" value="FRG"/>
    <property type="match status" value="1"/>
</dbReference>
<dbReference type="Proteomes" id="UP000625976">
    <property type="component" value="Unassembled WGS sequence"/>
</dbReference>